<dbReference type="Gene3D" id="3.20.20.370">
    <property type="entry name" value="Glycoside hydrolase/deacetylase"/>
    <property type="match status" value="1"/>
</dbReference>
<dbReference type="InterPro" id="IPR002509">
    <property type="entry name" value="NODB_dom"/>
</dbReference>
<feature type="domain" description="NodB homology" evidence="1">
    <location>
        <begin position="24"/>
        <end position="255"/>
    </location>
</feature>
<organism evidence="2 3">
    <name type="scientific">Hoylesella loescheii DSM 19665 = JCM 12249 = ATCC 15930</name>
    <dbReference type="NCBI Taxonomy" id="1122985"/>
    <lineage>
        <taxon>Bacteria</taxon>
        <taxon>Pseudomonadati</taxon>
        <taxon>Bacteroidota</taxon>
        <taxon>Bacteroidia</taxon>
        <taxon>Bacteroidales</taxon>
        <taxon>Prevotellaceae</taxon>
        <taxon>Hoylesella</taxon>
    </lineage>
</organism>
<sequence length="269" mass="31797">MQTKEKELILLSFDTEEFDVPREHGVDISLEEGMRVSVEGTTRILDCLKSNGVRATFFCTGNFAEQAPRLIRRIMDEGHEVACHGVDHWKPVPEDVWRSKNILERVAGVPMHGYRQPRMFPVSDDSLAEAGYLYNSSLNPAFVPGRYMHLTTPRRWFMKGEVMQIPASVTPLLRFPLFWLSLHNLPQWLYNAMVRRVLRHDGYFVTYFHPWEFYDLKEHPEYKMPFIIRNHSGVDMVNRLDRLVKMMKRRDAEFITYTEFVKRKKGEKR</sequence>
<dbReference type="InterPro" id="IPR022560">
    <property type="entry name" value="DUF3473"/>
</dbReference>
<dbReference type="PANTHER" id="PTHR47561">
    <property type="entry name" value="POLYSACCHARIDE DEACETYLASE FAMILY PROTEIN (AFU_ORTHOLOGUE AFUA_6G05030)"/>
    <property type="match status" value="1"/>
</dbReference>
<name>A0A069QHX1_HOYLO</name>
<evidence type="ECO:0000313" key="3">
    <source>
        <dbReference type="Proteomes" id="UP000027442"/>
    </source>
</evidence>
<dbReference type="RefSeq" id="WP_018968205.1">
    <property type="nucleotide sequence ID" value="NZ_KB899222.1"/>
</dbReference>
<dbReference type="Pfam" id="PF11959">
    <property type="entry name" value="DUF3473"/>
    <property type="match status" value="1"/>
</dbReference>
<proteinExistence type="predicted"/>
<dbReference type="InterPro" id="IPR045235">
    <property type="entry name" value="PuuE_HpPgdA-like"/>
</dbReference>
<evidence type="ECO:0000313" key="2">
    <source>
        <dbReference type="EMBL" id="KDR52458.1"/>
    </source>
</evidence>
<dbReference type="AlphaFoldDB" id="A0A069QHX1"/>
<dbReference type="EMBL" id="JNGW01000063">
    <property type="protein sequence ID" value="KDR52458.1"/>
    <property type="molecule type" value="Genomic_DNA"/>
</dbReference>
<dbReference type="PANTHER" id="PTHR47561:SF1">
    <property type="entry name" value="POLYSACCHARIDE DEACETYLASE FAMILY PROTEIN (AFU_ORTHOLOGUE AFUA_6G05030)"/>
    <property type="match status" value="1"/>
</dbReference>
<reference evidence="2 3" key="1">
    <citation type="submission" date="2013-08" db="EMBL/GenBank/DDBJ databases">
        <authorList>
            <person name="Weinstock G."/>
            <person name="Sodergren E."/>
            <person name="Wylie T."/>
            <person name="Fulton L."/>
            <person name="Fulton R."/>
            <person name="Fronick C."/>
            <person name="O'Laughlin M."/>
            <person name="Godfrey J."/>
            <person name="Miner T."/>
            <person name="Herter B."/>
            <person name="Appelbaum E."/>
            <person name="Cordes M."/>
            <person name="Lek S."/>
            <person name="Wollam A."/>
            <person name="Pepin K.H."/>
            <person name="Palsikar V.B."/>
            <person name="Mitreva M."/>
            <person name="Wilson R.K."/>
        </authorList>
    </citation>
    <scope>NUCLEOTIDE SEQUENCE [LARGE SCALE GENOMIC DNA]</scope>
    <source>
        <strain evidence="2 3">ATCC 15930</strain>
    </source>
</reference>
<keyword evidence="3" id="KW-1185">Reference proteome</keyword>
<dbReference type="Pfam" id="PF01522">
    <property type="entry name" value="Polysacc_deac_1"/>
    <property type="match status" value="1"/>
</dbReference>
<dbReference type="GO" id="GO:0005975">
    <property type="term" value="P:carbohydrate metabolic process"/>
    <property type="evidence" value="ECO:0007669"/>
    <property type="project" value="InterPro"/>
</dbReference>
<comment type="caution">
    <text evidence="2">The sequence shown here is derived from an EMBL/GenBank/DDBJ whole genome shotgun (WGS) entry which is preliminary data.</text>
</comment>
<dbReference type="eggNOG" id="COG0726">
    <property type="taxonomic scope" value="Bacteria"/>
</dbReference>
<dbReference type="InterPro" id="IPR011330">
    <property type="entry name" value="Glyco_hydro/deAcase_b/a-brl"/>
</dbReference>
<dbReference type="PROSITE" id="PS51677">
    <property type="entry name" value="NODB"/>
    <property type="match status" value="1"/>
</dbReference>
<gene>
    <name evidence="2" type="ORF">HMPREF1991_01478</name>
</gene>
<accession>A0A069QHX1</accession>
<protein>
    <submittedName>
        <fullName evidence="2">Polysaccharide deacetylase</fullName>
    </submittedName>
</protein>
<dbReference type="PATRIC" id="fig|1122985.7.peg.1536"/>
<dbReference type="GO" id="GO:0016810">
    <property type="term" value="F:hydrolase activity, acting on carbon-nitrogen (but not peptide) bonds"/>
    <property type="evidence" value="ECO:0007669"/>
    <property type="project" value="InterPro"/>
</dbReference>
<dbReference type="Proteomes" id="UP000027442">
    <property type="component" value="Unassembled WGS sequence"/>
</dbReference>
<dbReference type="HOGENOM" id="CLU_093157_0_0_10"/>
<dbReference type="CDD" id="cd10941">
    <property type="entry name" value="CE4_PuuE_HpPgdA_like_2"/>
    <property type="match status" value="1"/>
</dbReference>
<dbReference type="SUPFAM" id="SSF88713">
    <property type="entry name" value="Glycoside hydrolase/deacetylase"/>
    <property type="match status" value="1"/>
</dbReference>
<evidence type="ECO:0000259" key="1">
    <source>
        <dbReference type="PROSITE" id="PS51677"/>
    </source>
</evidence>